<sequence>MNARVALCNRTEIKSSREQVHLHVVLAYSVFDVYRNGYARGRVCVYLLRNLVLRYIKTNLFSLCEGYLLTTVVILNLIKSHRKFYQQLLFHANRCTIFKAAIVSGISTQVANKQPYLNRSAADVGTQSSRNCIVSHHPVDGVFANCLNKLREPFVIRMKGTMPPLGTLDAYAPAPAEDVCDEGNSFAIILTIK</sequence>
<evidence type="ECO:0000313" key="2">
    <source>
        <dbReference type="EMBL" id="GBP30531.1"/>
    </source>
</evidence>
<dbReference type="AlphaFoldDB" id="A0A4C1UVL3"/>
<keyword evidence="1" id="KW-1133">Transmembrane helix</keyword>
<name>A0A4C1UVL3_EUMVA</name>
<keyword evidence="1" id="KW-0472">Membrane</keyword>
<accession>A0A4C1UVL3</accession>
<dbReference type="EMBL" id="BGZK01000234">
    <property type="protein sequence ID" value="GBP30531.1"/>
    <property type="molecule type" value="Genomic_DNA"/>
</dbReference>
<keyword evidence="1" id="KW-0812">Transmembrane</keyword>
<gene>
    <name evidence="2" type="ORF">EVAR_94711_1</name>
</gene>
<organism evidence="2 3">
    <name type="scientific">Eumeta variegata</name>
    <name type="common">Bagworm moth</name>
    <name type="synonym">Eumeta japonica</name>
    <dbReference type="NCBI Taxonomy" id="151549"/>
    <lineage>
        <taxon>Eukaryota</taxon>
        <taxon>Metazoa</taxon>
        <taxon>Ecdysozoa</taxon>
        <taxon>Arthropoda</taxon>
        <taxon>Hexapoda</taxon>
        <taxon>Insecta</taxon>
        <taxon>Pterygota</taxon>
        <taxon>Neoptera</taxon>
        <taxon>Endopterygota</taxon>
        <taxon>Lepidoptera</taxon>
        <taxon>Glossata</taxon>
        <taxon>Ditrysia</taxon>
        <taxon>Tineoidea</taxon>
        <taxon>Psychidae</taxon>
        <taxon>Oiketicinae</taxon>
        <taxon>Eumeta</taxon>
    </lineage>
</organism>
<comment type="caution">
    <text evidence="2">The sequence shown here is derived from an EMBL/GenBank/DDBJ whole genome shotgun (WGS) entry which is preliminary data.</text>
</comment>
<keyword evidence="3" id="KW-1185">Reference proteome</keyword>
<reference evidence="2 3" key="1">
    <citation type="journal article" date="2019" name="Commun. Biol.">
        <title>The bagworm genome reveals a unique fibroin gene that provides high tensile strength.</title>
        <authorList>
            <person name="Kono N."/>
            <person name="Nakamura H."/>
            <person name="Ohtoshi R."/>
            <person name="Tomita M."/>
            <person name="Numata K."/>
            <person name="Arakawa K."/>
        </authorList>
    </citation>
    <scope>NUCLEOTIDE SEQUENCE [LARGE SCALE GENOMIC DNA]</scope>
</reference>
<protein>
    <submittedName>
        <fullName evidence="2">Uncharacterized protein</fullName>
    </submittedName>
</protein>
<feature type="transmembrane region" description="Helical" evidence="1">
    <location>
        <begin position="60"/>
        <end position="78"/>
    </location>
</feature>
<evidence type="ECO:0000313" key="3">
    <source>
        <dbReference type="Proteomes" id="UP000299102"/>
    </source>
</evidence>
<dbReference type="Proteomes" id="UP000299102">
    <property type="component" value="Unassembled WGS sequence"/>
</dbReference>
<evidence type="ECO:0000256" key="1">
    <source>
        <dbReference type="SAM" id="Phobius"/>
    </source>
</evidence>
<proteinExistence type="predicted"/>